<comment type="subcellular location">
    <subcellularLocation>
        <location evidence="1">Nucleus</location>
    </subcellularLocation>
</comment>
<name>A0A9Q0JJU7_9ROSI</name>
<dbReference type="OrthoDB" id="310853at2759"/>
<dbReference type="GO" id="GO:0031298">
    <property type="term" value="C:replication fork protection complex"/>
    <property type="evidence" value="ECO:0007669"/>
    <property type="project" value="TreeGrafter"/>
</dbReference>
<evidence type="ECO:0000259" key="5">
    <source>
        <dbReference type="Pfam" id="PF04821"/>
    </source>
</evidence>
<comment type="caution">
    <text evidence="6">The sequence shown here is derived from an EMBL/GenBank/DDBJ whole genome shotgun (WGS) entry which is preliminary data.</text>
</comment>
<feature type="region of interest" description="Disordered" evidence="4">
    <location>
        <begin position="544"/>
        <end position="608"/>
    </location>
</feature>
<dbReference type="InterPro" id="IPR006906">
    <property type="entry name" value="Timeless_N"/>
</dbReference>
<reference evidence="6" key="1">
    <citation type="submission" date="2022-02" db="EMBL/GenBank/DDBJ databases">
        <authorList>
            <person name="Henning P.M."/>
            <person name="McCubbin A.G."/>
            <person name="Shore J.S."/>
        </authorList>
    </citation>
    <scope>NUCLEOTIDE SEQUENCE</scope>
    <source>
        <strain evidence="6">F60SS</strain>
        <tissue evidence="6">Leaves</tissue>
    </source>
</reference>
<feature type="compositionally biased region" description="Basic residues" evidence="4">
    <location>
        <begin position="547"/>
        <end position="558"/>
    </location>
</feature>
<evidence type="ECO:0000313" key="7">
    <source>
        <dbReference type="Proteomes" id="UP001141552"/>
    </source>
</evidence>
<feature type="compositionally biased region" description="Basic and acidic residues" evidence="4">
    <location>
        <begin position="1053"/>
        <end position="1064"/>
    </location>
</feature>
<dbReference type="GO" id="GO:0043111">
    <property type="term" value="P:replication fork arrest"/>
    <property type="evidence" value="ECO:0007669"/>
    <property type="project" value="TreeGrafter"/>
</dbReference>
<sequence>METQGLAAICAGLGVAEEDEDGNRIGYTKDDSCHENLKDLLRFMRRDDPHTRQVFKQVCKWNTVSKDLIPLIKYYQDDRNLVLNAVKVLVFLTMPIEPSSTDIPEQIEYLWGLKSAITYSDTVAVIVSLLEGPLENLERDLITEDDWKLVQLVLTLFRNILAIQDISPVQKAGGSAIQLLSLRDKFLELLFNENVMDLIILVTQHVDGSCRYFRQDNLLLLEIFHYIFMGQDPELIAKAKQSKACGDTKDYLRGLESIMKEEEERKKLSRSKNLIRHSQFSGTFTRVTMDGSKAVYKGNPNQNNLLKPHATQRGPNKRILWDNCRLPTTKNNILELLHDFLTQFLSGGYNVLMQSIQEDIDKEHAIQNSDIVVFFQVAQFAISFQYHKFLTSKPTMEKGSSQVLADEDGDSTLFKGDMCGPIAATMQESMFILVISRWRYAFEGLKETNNYKFLSAAGSLMKIMIRMLDLVLKLLPENSKEPQTTRILLYKLFYDQTDQGMTQFILSLIKSFDTHKQTKSDLADLIETVHIIVRLMEHLQARGTLRVSRKSRKSRKKKSPADDIQTGHGQSEGEAIERDETAVSNTEQLTDPLMKRTNVTSDDQTTISVAADSDERVITLPETGDIDRPQTIEEGIEPNIKAAAQVDESVKSVPEKERMGQIDDDLCCSSDDSSSDEQPAATYEVDFKVSTFISAFANHNIIQNLCWLLKFYKNNPVNTNHYIVRMLQRITDDLDLSPMLYQLSLLTTFYEILEEQKQLPCVEYKNIVDFLTRLVRRMLKKMKTQPLLFVEVLFWKSRRECHYINAEYLLHELGHMRKETASWGKVSENGETGSSQAKGWVPRSLADALGEDEADVVISQEPGYQNAEDTLEHENDGLSKRKRRLIFTDEMETRIKDLYEKFKGERNCSRLIAESLQPEVQVSPAQVFNKLKQLGLKVVSKKRIRLDDRPTSASPEYPEDEGKILDKEIDGHDSTDLGGSLLRQPLNIRKRVRAFSKDQEATIKVLFEQFKDHKRCNYMIANALAADDSFTAAQVSRKLKQMGLRVPQKKRSKADSHLGDEELKGFVPGGQDSDDETLLSLRNRSKKKDDSRLVGEPSGENIEGMSLGESDDELLSSIIKSKKKDDSRLVVEPSGENIEGMSLGESDDELLSSILKHKKKDDGIFSGEQQNNVGEFSDDSSDELLSSKLKKTRKRLPKAKDEKLATIATADSKTADEAPYAERDGVSYPIMMDVDGIDKNNVSKHANENGNSKAEETGSIPRNSAGVSPSKSRGDVSLQQADDELADLEDDDTSDTLVKSSALRRKLRMVIDGDDDD</sequence>
<feature type="compositionally biased region" description="Basic and acidic residues" evidence="4">
    <location>
        <begin position="1213"/>
        <end position="1225"/>
    </location>
</feature>
<feature type="compositionally biased region" description="Polar residues" evidence="4">
    <location>
        <begin position="597"/>
        <end position="608"/>
    </location>
</feature>
<feature type="compositionally biased region" description="Acidic residues" evidence="4">
    <location>
        <begin position="1281"/>
        <end position="1294"/>
    </location>
</feature>
<dbReference type="InterPro" id="IPR044998">
    <property type="entry name" value="Timeless"/>
</dbReference>
<feature type="region of interest" description="Disordered" evidence="4">
    <location>
        <begin position="1239"/>
        <end position="1297"/>
    </location>
</feature>
<evidence type="ECO:0000256" key="4">
    <source>
        <dbReference type="SAM" id="MobiDB-lite"/>
    </source>
</evidence>
<keyword evidence="3" id="KW-0131">Cell cycle</keyword>
<dbReference type="Proteomes" id="UP001141552">
    <property type="component" value="Unassembled WGS sequence"/>
</dbReference>
<reference evidence="6" key="2">
    <citation type="journal article" date="2023" name="Plants (Basel)">
        <title>Annotation of the Turnera subulata (Passifloraceae) Draft Genome Reveals the S-Locus Evolved after the Divergence of Turneroideae from Passifloroideae in a Stepwise Manner.</title>
        <authorList>
            <person name="Henning P.M."/>
            <person name="Roalson E.H."/>
            <person name="Mir W."/>
            <person name="McCubbin A.G."/>
            <person name="Shore J.S."/>
        </authorList>
    </citation>
    <scope>NUCLEOTIDE SEQUENCE</scope>
    <source>
        <strain evidence="6">F60SS</strain>
    </source>
</reference>
<dbReference type="Pfam" id="PF04821">
    <property type="entry name" value="TIMELESS"/>
    <property type="match status" value="1"/>
</dbReference>
<feature type="region of interest" description="Disordered" evidence="4">
    <location>
        <begin position="1043"/>
        <end position="1107"/>
    </location>
</feature>
<evidence type="ECO:0000256" key="1">
    <source>
        <dbReference type="ARBA" id="ARBA00004123"/>
    </source>
</evidence>
<keyword evidence="2" id="KW-0539">Nucleus</keyword>
<evidence type="ECO:0000256" key="3">
    <source>
        <dbReference type="ARBA" id="ARBA00023306"/>
    </source>
</evidence>
<feature type="domain" description="Timeless N-terminal" evidence="5">
    <location>
        <begin position="27"/>
        <end position="285"/>
    </location>
</feature>
<evidence type="ECO:0000256" key="2">
    <source>
        <dbReference type="ARBA" id="ARBA00023242"/>
    </source>
</evidence>
<feature type="compositionally biased region" description="Polar residues" evidence="4">
    <location>
        <begin position="1260"/>
        <end position="1271"/>
    </location>
</feature>
<keyword evidence="7" id="KW-1185">Reference proteome</keyword>
<dbReference type="PANTHER" id="PTHR22940:SF4">
    <property type="entry name" value="PROTEIN TIMELESS HOMOLOG"/>
    <property type="match status" value="1"/>
</dbReference>
<evidence type="ECO:0000313" key="6">
    <source>
        <dbReference type="EMBL" id="KAJ4843375.1"/>
    </source>
</evidence>
<proteinExistence type="predicted"/>
<feature type="compositionally biased region" description="Basic residues" evidence="4">
    <location>
        <begin position="1188"/>
        <end position="1197"/>
    </location>
</feature>
<dbReference type="GO" id="GO:0000076">
    <property type="term" value="P:DNA replication checkpoint signaling"/>
    <property type="evidence" value="ECO:0007669"/>
    <property type="project" value="TreeGrafter"/>
</dbReference>
<organism evidence="6 7">
    <name type="scientific">Turnera subulata</name>
    <dbReference type="NCBI Taxonomy" id="218843"/>
    <lineage>
        <taxon>Eukaryota</taxon>
        <taxon>Viridiplantae</taxon>
        <taxon>Streptophyta</taxon>
        <taxon>Embryophyta</taxon>
        <taxon>Tracheophyta</taxon>
        <taxon>Spermatophyta</taxon>
        <taxon>Magnoliopsida</taxon>
        <taxon>eudicotyledons</taxon>
        <taxon>Gunneridae</taxon>
        <taxon>Pentapetalae</taxon>
        <taxon>rosids</taxon>
        <taxon>fabids</taxon>
        <taxon>Malpighiales</taxon>
        <taxon>Passifloraceae</taxon>
        <taxon>Turnera</taxon>
    </lineage>
</organism>
<gene>
    <name evidence="6" type="ORF">Tsubulata_032681</name>
</gene>
<feature type="region of interest" description="Disordered" evidence="4">
    <location>
        <begin position="1162"/>
        <end position="1227"/>
    </location>
</feature>
<dbReference type="PANTHER" id="PTHR22940">
    <property type="entry name" value="TIMEOUT/TIMELESS-2"/>
    <property type="match status" value="1"/>
</dbReference>
<dbReference type="EMBL" id="JAKUCV010002247">
    <property type="protein sequence ID" value="KAJ4843375.1"/>
    <property type="molecule type" value="Genomic_DNA"/>
</dbReference>
<dbReference type="GO" id="GO:0003677">
    <property type="term" value="F:DNA binding"/>
    <property type="evidence" value="ECO:0007669"/>
    <property type="project" value="TreeGrafter"/>
</dbReference>
<dbReference type="GO" id="GO:0006281">
    <property type="term" value="P:DNA repair"/>
    <property type="evidence" value="ECO:0007669"/>
    <property type="project" value="TreeGrafter"/>
</dbReference>
<protein>
    <recommendedName>
        <fullName evidence="5">Timeless N-terminal domain-containing protein</fullName>
    </recommendedName>
</protein>
<accession>A0A9Q0JJU7</accession>